<evidence type="ECO:0000313" key="3">
    <source>
        <dbReference type="EMBL" id="OTG08870.1"/>
    </source>
</evidence>
<protein>
    <submittedName>
        <fullName evidence="3">Uncharacterized protein</fullName>
    </submittedName>
</protein>
<keyword evidence="1" id="KW-0472">Membrane</keyword>
<proteinExistence type="predicted"/>
<evidence type="ECO:0000313" key="4">
    <source>
        <dbReference type="Proteomes" id="UP000215914"/>
    </source>
</evidence>
<dbReference type="Proteomes" id="UP000215914">
    <property type="component" value="Chromosome 11"/>
</dbReference>
<sequence length="73" mass="8513">MFGLIFQHVNLRDGRWKSSICLYIFFSIRKPVKSVINIDYLAFIVGIGSLGIMEGNFFFFSIQFVSHYNPCRI</sequence>
<feature type="transmembrane region" description="Helical" evidence="1">
    <location>
        <begin position="40"/>
        <end position="65"/>
    </location>
</feature>
<evidence type="ECO:0000313" key="2">
    <source>
        <dbReference type="EMBL" id="KAF5783601.1"/>
    </source>
</evidence>
<accession>A0A251TCK2</accession>
<dbReference type="AlphaFoldDB" id="A0A251TCK2"/>
<dbReference type="EMBL" id="MNCJ02000326">
    <property type="protein sequence ID" value="KAF5783601.1"/>
    <property type="molecule type" value="Genomic_DNA"/>
</dbReference>
<evidence type="ECO:0000256" key="1">
    <source>
        <dbReference type="SAM" id="Phobius"/>
    </source>
</evidence>
<keyword evidence="4" id="KW-1185">Reference proteome</keyword>
<dbReference type="Gramene" id="mRNA:HanXRQr2_Chr11g0509831">
    <property type="protein sequence ID" value="CDS:HanXRQr2_Chr11g0509831.1"/>
    <property type="gene ID" value="HanXRQr2_Chr11g0509831"/>
</dbReference>
<dbReference type="InParanoid" id="A0A251TCK2"/>
<organism evidence="3 4">
    <name type="scientific">Helianthus annuus</name>
    <name type="common">Common sunflower</name>
    <dbReference type="NCBI Taxonomy" id="4232"/>
    <lineage>
        <taxon>Eukaryota</taxon>
        <taxon>Viridiplantae</taxon>
        <taxon>Streptophyta</taxon>
        <taxon>Embryophyta</taxon>
        <taxon>Tracheophyta</taxon>
        <taxon>Spermatophyta</taxon>
        <taxon>Magnoliopsida</taxon>
        <taxon>eudicotyledons</taxon>
        <taxon>Gunneridae</taxon>
        <taxon>Pentapetalae</taxon>
        <taxon>asterids</taxon>
        <taxon>campanulids</taxon>
        <taxon>Asterales</taxon>
        <taxon>Asteraceae</taxon>
        <taxon>Asteroideae</taxon>
        <taxon>Heliantheae alliance</taxon>
        <taxon>Heliantheae</taxon>
        <taxon>Helianthus</taxon>
    </lineage>
</organism>
<name>A0A251TCK2_HELAN</name>
<keyword evidence="1" id="KW-1133">Transmembrane helix</keyword>
<reference evidence="3" key="2">
    <citation type="submission" date="2017-02" db="EMBL/GenBank/DDBJ databases">
        <title>Sunflower complete genome.</title>
        <authorList>
            <person name="Langlade N."/>
            <person name="Munos S."/>
        </authorList>
    </citation>
    <scope>NUCLEOTIDE SEQUENCE [LARGE SCALE GENOMIC DNA]</scope>
    <source>
        <tissue evidence="3">Leaves</tissue>
    </source>
</reference>
<reference evidence="2 4" key="1">
    <citation type="journal article" date="2017" name="Nature">
        <title>The sunflower genome provides insights into oil metabolism, flowering and Asterid evolution.</title>
        <authorList>
            <person name="Badouin H."/>
            <person name="Gouzy J."/>
            <person name="Grassa C.J."/>
            <person name="Murat F."/>
            <person name="Staton S.E."/>
            <person name="Cottret L."/>
            <person name="Lelandais-Briere C."/>
            <person name="Owens G.L."/>
            <person name="Carrere S."/>
            <person name="Mayjonade B."/>
            <person name="Legrand L."/>
            <person name="Gill N."/>
            <person name="Kane N.C."/>
            <person name="Bowers J.E."/>
            <person name="Hubner S."/>
            <person name="Bellec A."/>
            <person name="Berard A."/>
            <person name="Berges H."/>
            <person name="Blanchet N."/>
            <person name="Boniface M.C."/>
            <person name="Brunel D."/>
            <person name="Catrice O."/>
            <person name="Chaidir N."/>
            <person name="Claudel C."/>
            <person name="Donnadieu C."/>
            <person name="Faraut T."/>
            <person name="Fievet G."/>
            <person name="Helmstetter N."/>
            <person name="King M."/>
            <person name="Knapp S.J."/>
            <person name="Lai Z."/>
            <person name="Le Paslier M.C."/>
            <person name="Lippi Y."/>
            <person name="Lorenzon L."/>
            <person name="Mandel J.R."/>
            <person name="Marage G."/>
            <person name="Marchand G."/>
            <person name="Marquand E."/>
            <person name="Bret-Mestries E."/>
            <person name="Morien E."/>
            <person name="Nambeesan S."/>
            <person name="Nguyen T."/>
            <person name="Pegot-Espagnet P."/>
            <person name="Pouilly N."/>
            <person name="Raftis F."/>
            <person name="Sallet E."/>
            <person name="Schiex T."/>
            <person name="Thomas J."/>
            <person name="Vandecasteele C."/>
            <person name="Vares D."/>
            <person name="Vear F."/>
            <person name="Vautrin S."/>
            <person name="Crespi M."/>
            <person name="Mangin B."/>
            <person name="Burke J.M."/>
            <person name="Salse J."/>
            <person name="Munos S."/>
            <person name="Vincourt P."/>
            <person name="Rieseberg L.H."/>
            <person name="Langlade N.B."/>
        </authorList>
    </citation>
    <scope>NUCLEOTIDE SEQUENCE [LARGE SCALE GENOMIC DNA]</scope>
    <source>
        <strain evidence="4">cv. SF193</strain>
        <tissue evidence="2">Leaves</tissue>
    </source>
</reference>
<keyword evidence="1" id="KW-0812">Transmembrane</keyword>
<reference evidence="2" key="3">
    <citation type="submission" date="2020-06" db="EMBL/GenBank/DDBJ databases">
        <title>Helianthus annuus Genome sequencing and assembly Release 2.</title>
        <authorList>
            <person name="Gouzy J."/>
            <person name="Langlade N."/>
            <person name="Munos S."/>
        </authorList>
    </citation>
    <scope>NUCLEOTIDE SEQUENCE</scope>
    <source>
        <tissue evidence="2">Leaves</tissue>
    </source>
</reference>
<dbReference type="EMBL" id="CM007900">
    <property type="protein sequence ID" value="OTG08870.1"/>
    <property type="molecule type" value="Genomic_DNA"/>
</dbReference>
<gene>
    <name evidence="3" type="ORF">HannXRQ_Chr11g0346511</name>
    <name evidence="2" type="ORF">HanXRQr2_Chr11g0509831</name>
</gene>